<evidence type="ECO:0000256" key="6">
    <source>
        <dbReference type="ARBA" id="ARBA00022840"/>
    </source>
</evidence>
<evidence type="ECO:0000313" key="10">
    <source>
        <dbReference type="RefSeq" id="XP_034055061.1"/>
    </source>
</evidence>
<dbReference type="GO" id="GO:0005737">
    <property type="term" value="C:cytoplasm"/>
    <property type="evidence" value="ECO:0007669"/>
    <property type="project" value="UniProtKB-SubCell"/>
</dbReference>
<dbReference type="InterPro" id="IPR027417">
    <property type="entry name" value="P-loop_NTPase"/>
</dbReference>
<evidence type="ECO:0000313" key="9">
    <source>
        <dbReference type="Proteomes" id="UP000515161"/>
    </source>
</evidence>
<evidence type="ECO:0000256" key="2">
    <source>
        <dbReference type="ARBA" id="ARBA00022490"/>
    </source>
</evidence>
<dbReference type="Pfam" id="PF17779">
    <property type="entry name" value="WHD_NOD2"/>
    <property type="match status" value="1"/>
</dbReference>
<keyword evidence="3" id="KW-0433">Leucine-rich repeat</keyword>
<dbReference type="FunCoup" id="A0A6P8SWT0">
    <property type="interactions" value="96"/>
</dbReference>
<feature type="region of interest" description="Disordered" evidence="7">
    <location>
        <begin position="101"/>
        <end position="158"/>
    </location>
</feature>
<name>A0A6P8SWT0_GYMAC</name>
<dbReference type="GO" id="GO:0005524">
    <property type="term" value="F:ATP binding"/>
    <property type="evidence" value="ECO:0007669"/>
    <property type="project" value="UniProtKB-KW"/>
</dbReference>
<dbReference type="InterPro" id="IPR041075">
    <property type="entry name" value="NOD1/2_WH"/>
</dbReference>
<dbReference type="AlphaFoldDB" id="A0A6P8SWT0"/>
<dbReference type="Gene3D" id="3.40.50.300">
    <property type="entry name" value="P-loop containing nucleotide triphosphate hydrolases"/>
    <property type="match status" value="1"/>
</dbReference>
<sequence length="783" mass="89723">MTRNMDPDTEVESIFRHENGEEEKKKWTRPPSSYGSMKSDSDHTMEDVEEGKEEGVAVTVHPPLPVVQPDVLINDGTRMQMIRPDSPETYYTMNTQHTKQAGGLVIDTRSSDLGDVPENDLEDADEPLLADSPEPPMPVEPEETTSENSQPGTLHPEQDLPHIFKSIQNVLTSLPFKDLLTFKTWFYQWERDLTQKQAMEGDLLDFVDMILEKLGQDRSLSHTIQTLNSIGKIEEADTLRIMCKRALVRFQLQQELSRKYKYIHEGVVQAGKQTLFECIYVEPQISTCGYGGVDPSHEFRPHPPTNLKVPSPHTFVGLNDLLRLQKEDGQPARTVVTTGFAGMGMSVSKAKFCLNWAEMRANKDLQFVFKLSFRNFWTLRQNESHIAKTMSIMDVLEYYYPESKDMKYLEDEDCKFVVVMDSLDCYREPLDWLNAPVINDNVTKATPGVLVVNIVRGTVLRGACVWILGRRTAISQIPPQFIDVFTEIQGFSDTMKDEYLTKRYEDAALAAKIVAHYKLLPSLVILTRQPFVCWMVATMFKRSFKYRGYGENPPRLTPFYINVLVVQMNRRLEFYYGKAENELKWSPEDKHVATKIGKMAFKMLEKDISVFCEEDVKEYGVSFTEVTLLSGLCTELPSSDVKRFCFIHFSVQEFMAAVYVFTMFREESKNVLETMLLPRTKFFASKDQTRSVAGVVQSALTRTLNSPLGHYDMFLRFLCGLLAPDCHDNQLAGFLFRYHMPKVGGLDETQRLLQQAIKTAEVKNRDRVGNLKECLREMSQTDE</sequence>
<dbReference type="Pfam" id="PF05729">
    <property type="entry name" value="NACHT"/>
    <property type="match status" value="1"/>
</dbReference>
<dbReference type="Proteomes" id="UP000515161">
    <property type="component" value="Unplaced"/>
</dbReference>
<keyword evidence="5" id="KW-0547">Nucleotide-binding</keyword>
<dbReference type="Pfam" id="PF17776">
    <property type="entry name" value="NLRC4_HD2"/>
    <property type="match status" value="1"/>
</dbReference>
<dbReference type="InParanoid" id="A0A6P8SWT0"/>
<dbReference type="RefSeq" id="XP_034055061.1">
    <property type="nucleotide sequence ID" value="XM_034199170.1"/>
</dbReference>
<dbReference type="InterPro" id="IPR029495">
    <property type="entry name" value="NACHT-assoc"/>
</dbReference>
<dbReference type="Pfam" id="PF14484">
    <property type="entry name" value="FISNA"/>
    <property type="match status" value="1"/>
</dbReference>
<keyword evidence="2" id="KW-0963">Cytoplasm</keyword>
<dbReference type="SMART" id="SM01288">
    <property type="entry name" value="FISNA"/>
    <property type="match status" value="1"/>
</dbReference>
<keyword evidence="9" id="KW-1185">Reference proteome</keyword>
<proteinExistence type="predicted"/>
<accession>A0A6P8SWT0</accession>
<dbReference type="CTD" id="100538217"/>
<dbReference type="KEGG" id="gacu:117534900"/>
<dbReference type="InterPro" id="IPR041267">
    <property type="entry name" value="NLRP_HD2"/>
</dbReference>
<evidence type="ECO:0000256" key="4">
    <source>
        <dbReference type="ARBA" id="ARBA00022737"/>
    </source>
</evidence>
<protein>
    <submittedName>
        <fullName evidence="10">NLR family CARD domain-containing protein 3 isoform X1</fullName>
    </submittedName>
</protein>
<evidence type="ECO:0000256" key="5">
    <source>
        <dbReference type="ARBA" id="ARBA00022741"/>
    </source>
</evidence>
<keyword evidence="4" id="KW-0677">Repeat</keyword>
<dbReference type="GeneID" id="117534900"/>
<organism evidence="9 10">
    <name type="scientific">Gymnodraco acuticeps</name>
    <name type="common">Antarctic dragonfish</name>
    <dbReference type="NCBI Taxonomy" id="8218"/>
    <lineage>
        <taxon>Eukaryota</taxon>
        <taxon>Metazoa</taxon>
        <taxon>Chordata</taxon>
        <taxon>Craniata</taxon>
        <taxon>Vertebrata</taxon>
        <taxon>Euteleostomi</taxon>
        <taxon>Actinopterygii</taxon>
        <taxon>Neopterygii</taxon>
        <taxon>Teleostei</taxon>
        <taxon>Neoteleostei</taxon>
        <taxon>Acanthomorphata</taxon>
        <taxon>Eupercaria</taxon>
        <taxon>Perciformes</taxon>
        <taxon>Notothenioidei</taxon>
        <taxon>Bathydraconidae</taxon>
        <taxon>Gymnodraco</taxon>
    </lineage>
</organism>
<dbReference type="OrthoDB" id="120976at2759"/>
<evidence type="ECO:0000259" key="8">
    <source>
        <dbReference type="SMART" id="SM01288"/>
    </source>
</evidence>
<evidence type="ECO:0000256" key="7">
    <source>
        <dbReference type="SAM" id="MobiDB-lite"/>
    </source>
</evidence>
<feature type="region of interest" description="Disordered" evidence="7">
    <location>
        <begin position="1"/>
        <end position="55"/>
    </location>
</feature>
<evidence type="ECO:0000256" key="3">
    <source>
        <dbReference type="ARBA" id="ARBA00022614"/>
    </source>
</evidence>
<feature type="compositionally biased region" description="Acidic residues" evidence="7">
    <location>
        <begin position="115"/>
        <end position="128"/>
    </location>
</feature>
<gene>
    <name evidence="10" type="primary">nlrc3l</name>
</gene>
<dbReference type="InterPro" id="IPR051261">
    <property type="entry name" value="NLR"/>
</dbReference>
<reference evidence="10" key="1">
    <citation type="submission" date="2025-08" db="UniProtKB">
        <authorList>
            <consortium name="RefSeq"/>
        </authorList>
    </citation>
    <scope>IDENTIFICATION</scope>
</reference>
<comment type="subcellular location">
    <subcellularLocation>
        <location evidence="1">Cytoplasm</location>
    </subcellularLocation>
</comment>
<dbReference type="PANTHER" id="PTHR24106">
    <property type="entry name" value="NACHT, LRR AND CARD DOMAINS-CONTAINING"/>
    <property type="match status" value="1"/>
</dbReference>
<feature type="domain" description="FISNA" evidence="8">
    <location>
        <begin position="251"/>
        <end position="323"/>
    </location>
</feature>
<feature type="compositionally biased region" description="Basic and acidic residues" evidence="7">
    <location>
        <begin position="13"/>
        <end position="25"/>
    </location>
</feature>
<keyword evidence="6" id="KW-0067">ATP-binding</keyword>
<dbReference type="InterPro" id="IPR007111">
    <property type="entry name" value="NACHT_NTPase"/>
</dbReference>
<evidence type="ECO:0000256" key="1">
    <source>
        <dbReference type="ARBA" id="ARBA00004496"/>
    </source>
</evidence>